<keyword evidence="1" id="KW-0472">Membrane</keyword>
<dbReference type="RefSeq" id="WP_263954964.1">
    <property type="nucleotide sequence ID" value="NZ_JAOYFC010000006.1"/>
</dbReference>
<gene>
    <name evidence="3" type="ORF">OH136_15625</name>
</gene>
<evidence type="ECO:0000313" key="3">
    <source>
        <dbReference type="EMBL" id="MCV6825992.1"/>
    </source>
</evidence>
<protein>
    <submittedName>
        <fullName evidence="3">TIGR02594 family protein</fullName>
    </submittedName>
</protein>
<dbReference type="AlphaFoldDB" id="A0AAE3J4V0"/>
<keyword evidence="1" id="KW-1133">Transmembrane helix</keyword>
<evidence type="ECO:0000256" key="1">
    <source>
        <dbReference type="SAM" id="Phobius"/>
    </source>
</evidence>
<keyword evidence="1" id="KW-0812">Transmembrane</keyword>
<dbReference type="Gene3D" id="1.10.101.10">
    <property type="entry name" value="PGBD-like superfamily/PGBD"/>
    <property type="match status" value="1"/>
</dbReference>
<evidence type="ECO:0000313" key="4">
    <source>
        <dbReference type="Proteomes" id="UP001208041"/>
    </source>
</evidence>
<dbReference type="SUPFAM" id="SSF47090">
    <property type="entry name" value="PGBD-like"/>
    <property type="match status" value="1"/>
</dbReference>
<evidence type="ECO:0000259" key="2">
    <source>
        <dbReference type="Pfam" id="PF01471"/>
    </source>
</evidence>
<dbReference type="InterPro" id="IPR013423">
    <property type="entry name" value="CHP02594"/>
</dbReference>
<dbReference type="InterPro" id="IPR002477">
    <property type="entry name" value="Peptidoglycan-bd-like"/>
</dbReference>
<dbReference type="Pfam" id="PF01471">
    <property type="entry name" value="PG_binding_1"/>
    <property type="match status" value="1"/>
</dbReference>
<reference evidence="3" key="1">
    <citation type="submission" date="2022-10" db="EMBL/GenBank/DDBJ databases">
        <authorList>
            <person name="Yue Y."/>
        </authorList>
    </citation>
    <scope>NUCLEOTIDE SEQUENCE</scope>
    <source>
        <strain evidence="3">Z654</strain>
    </source>
</reference>
<keyword evidence="4" id="KW-1185">Reference proteome</keyword>
<name>A0AAE3J4V0_9RHOB</name>
<feature type="domain" description="Peptidoglycan binding-like" evidence="2">
    <location>
        <begin position="165"/>
        <end position="221"/>
    </location>
</feature>
<dbReference type="InterPro" id="IPR036365">
    <property type="entry name" value="PGBD-like_sf"/>
</dbReference>
<sequence length="322" mass="34895">MMHFTPPKYNAPLLDAAGSWIGLKEWAGSKHNPKIVQMFADSGHSWVKDDETPWCAAFVGSVLALIGLYGTGKLNARSYLDWGEKVGQSEAVAGDVVVLWRNHPDAKEGHVGFLVGFQGDKVIIRGGNQGNEVSDQKYPIKRVLGYRRAVDAPPAGLHTIRRGDQGPLVRHLQTKLHDLNYNIGRIDSDFGKLLDDGVRLFQKDNGLVADGIVGRNTWLALNDAQPRMIERDVTMKDLKEASVTIKNANNAEKAAGGGFGIVAVTEAVKAAKDAESVLDTISAMPWTTIAALGAVAVAVIYFSQKTKRARLMDAITGANVKR</sequence>
<proteinExistence type="predicted"/>
<feature type="transmembrane region" description="Helical" evidence="1">
    <location>
        <begin position="283"/>
        <end position="302"/>
    </location>
</feature>
<organism evidence="3 4">
    <name type="scientific">Halocynthiibacter halioticoli</name>
    <dbReference type="NCBI Taxonomy" id="2986804"/>
    <lineage>
        <taxon>Bacteria</taxon>
        <taxon>Pseudomonadati</taxon>
        <taxon>Pseudomonadota</taxon>
        <taxon>Alphaproteobacteria</taxon>
        <taxon>Rhodobacterales</taxon>
        <taxon>Paracoccaceae</taxon>
        <taxon>Halocynthiibacter</taxon>
    </lineage>
</organism>
<accession>A0AAE3J4V0</accession>
<dbReference type="Gene3D" id="3.90.1720.10">
    <property type="entry name" value="endopeptidase domain like (from Nostoc punctiforme)"/>
    <property type="match status" value="1"/>
</dbReference>
<dbReference type="InterPro" id="IPR036366">
    <property type="entry name" value="PGBDSf"/>
</dbReference>
<dbReference type="EMBL" id="JAOYFC010000006">
    <property type="protein sequence ID" value="MCV6825992.1"/>
    <property type="molecule type" value="Genomic_DNA"/>
</dbReference>
<dbReference type="NCBIfam" id="TIGR02594">
    <property type="entry name" value="TIGR02594 family protein"/>
    <property type="match status" value="1"/>
</dbReference>
<dbReference type="Proteomes" id="UP001208041">
    <property type="component" value="Unassembled WGS sequence"/>
</dbReference>
<comment type="caution">
    <text evidence="3">The sequence shown here is derived from an EMBL/GenBank/DDBJ whole genome shotgun (WGS) entry which is preliminary data.</text>
</comment>